<accession>A0A7L6BGA4</accession>
<sequence>MAKEISNLITFNTYKFERGGLLVDMFNQFNARVGDQGTELAIQWETSKTETKINLKERELHFFATGSVGQYLEKLEDGTGFKMSADASTVSWEDKDGAGSLDDGITVAKLPKQFFPQKGIFFGYFGLKDRQGNIFTSVNVWFRVLGGVPTMGAAIPYFVTEFDEVLERCNGKIVDALAELREKYQAEVKKNEDMSAETRAALSKLADAVGAIQAQIDAGNVVTLKKHNEDIQKLGNEIDNRLDQIHQEVETFADLDSVKAKYPQGKDGIFVLDDGHRAIYRNDQWSEGPVYQSAGIANNSVKTVHTDFARHRHNIYNQDEALTGIYNAVDGKVAYQGTNANKRYGDFTCFKFKISDQRTFTVPGTDFNILGSTDDGTLAWSDNQSNGVTGTYTFTVPSSVVYVYVTFLTDSYGTYYCFAGGLDYDSAGQFLLNAPLASPLAKEVVAPEMTTFVLGKGNLYSDSKSFTGIYNAVNGKVVYQNKLVNQHFGDFICFKFRTNGHYTFTVSGTDFTTLGGLKDGTLAWSDNYNDGVTGPYTFSVPTNVYWVYVTFKPSTYSSFKAVEGRDLSASGYRLADNIKIPSIINQENRLDVGKNFHFTRLIDAVNEAKAHASQSSPYVIYIHDDSIDHTGTTYNLLNELGGIVYLSSIENASDNMQGFHIPAYVSLIGVGKITLLAELPDGVSLAQSTNFSTIELEEGNNRLEGLTIRIRNGRYAVHDESRDKYPNAYHIFKNVRFVHEGNLQGLWDVQDAYAAGTSAGCTYSFTNCIFDVSKSNGYPFSMHNYAPQLGSTVTFDGIKLISNANRPVSLRFGFNGYSPVTDDPNKYEACYTNVFIKNAIGNGEILIEPETNKYNCTNNYRLYNFTSLKEDSKDNQIK</sequence>
<gene>
    <name evidence="1" type="ORF">HHK02_06840</name>
</gene>
<dbReference type="RefSeq" id="WP_181462202.1">
    <property type="nucleotide sequence ID" value="NZ_CP059275.1"/>
</dbReference>
<reference evidence="1 2" key="1">
    <citation type="submission" date="2020-07" db="EMBL/GenBank/DDBJ databases">
        <title>Genome sequence of Lactobacillus reuteri CNEI-KCA3 isolated from the faeces of a reared-broiler chicken, South-East Nigeria, reveals presence of CRISPR arrays.</title>
        <authorList>
            <person name="Anukam K.C."/>
            <person name="Ibezim C.N."/>
            <person name="BeecK W.V."/>
            <person name="Allonsius C."/>
            <person name="Broek M.D."/>
            <person name="Tuyaerts I."/>
            <person name="Attama A."/>
            <person name="Esimone C.O."/>
            <person name="Lebeer S."/>
        </authorList>
    </citation>
    <scope>NUCLEOTIDE SEQUENCE [LARGE SCALE GENOMIC DNA]</scope>
    <source>
        <strain evidence="1 2">CNEI-KCA3</strain>
    </source>
</reference>
<protein>
    <recommendedName>
        <fullName evidence="3">BppU N-terminal domain-containing protein</fullName>
    </recommendedName>
</protein>
<proteinExistence type="predicted"/>
<evidence type="ECO:0000313" key="1">
    <source>
        <dbReference type="EMBL" id="QLQ60940.1"/>
    </source>
</evidence>
<dbReference type="EMBL" id="CP059275">
    <property type="protein sequence ID" value="QLQ60940.1"/>
    <property type="molecule type" value="Genomic_DNA"/>
</dbReference>
<evidence type="ECO:0000313" key="2">
    <source>
        <dbReference type="Proteomes" id="UP000510868"/>
    </source>
</evidence>
<organism evidence="1 2">
    <name type="scientific">Limosilactobacillus reuteri</name>
    <name type="common">Lactobacillus reuteri</name>
    <dbReference type="NCBI Taxonomy" id="1598"/>
    <lineage>
        <taxon>Bacteria</taxon>
        <taxon>Bacillati</taxon>
        <taxon>Bacillota</taxon>
        <taxon>Bacilli</taxon>
        <taxon>Lactobacillales</taxon>
        <taxon>Lactobacillaceae</taxon>
        <taxon>Limosilactobacillus</taxon>
    </lineage>
</organism>
<dbReference type="AlphaFoldDB" id="A0A7L6BGA4"/>
<dbReference type="Proteomes" id="UP000510868">
    <property type="component" value="Chromosome"/>
</dbReference>
<name>A0A7L6BGA4_LIMRT</name>
<evidence type="ECO:0008006" key="3">
    <source>
        <dbReference type="Google" id="ProtNLM"/>
    </source>
</evidence>